<dbReference type="Gene3D" id="3.40.190.10">
    <property type="entry name" value="Periplasmic binding protein-like II"/>
    <property type="match status" value="2"/>
</dbReference>
<dbReference type="Proteomes" id="UP000467637">
    <property type="component" value="Unassembled WGS sequence"/>
</dbReference>
<gene>
    <name evidence="1" type="ORF">GON05_30445</name>
</gene>
<dbReference type="SUPFAM" id="SSF53850">
    <property type="entry name" value="Periplasmic binding protein-like II"/>
    <property type="match status" value="1"/>
</dbReference>
<evidence type="ECO:0000313" key="2">
    <source>
        <dbReference type="Proteomes" id="UP000467637"/>
    </source>
</evidence>
<comment type="caution">
    <text evidence="1">The sequence shown here is derived from an EMBL/GenBank/DDBJ whole genome shotgun (WGS) entry which is preliminary data.</text>
</comment>
<dbReference type="PANTHER" id="PTHR43649:SF12">
    <property type="entry name" value="DIACETYLCHITOBIOSE BINDING PROTEIN DASA"/>
    <property type="match status" value="1"/>
</dbReference>
<protein>
    <submittedName>
        <fullName evidence="1">Extracellular solute-binding protein</fullName>
    </submittedName>
</protein>
<reference evidence="1 2" key="1">
    <citation type="submission" date="2019-12" db="EMBL/GenBank/DDBJ databases">
        <authorList>
            <person name="Huq M.A."/>
        </authorList>
    </citation>
    <scope>NUCLEOTIDE SEQUENCE [LARGE SCALE GENOMIC DNA]</scope>
    <source>
        <strain evidence="1 2">MAH-34</strain>
    </source>
</reference>
<organism evidence="1 2">
    <name type="scientific">Paenibacillus anseongense</name>
    <dbReference type="NCBI Taxonomy" id="2682845"/>
    <lineage>
        <taxon>Bacteria</taxon>
        <taxon>Bacillati</taxon>
        <taxon>Bacillota</taxon>
        <taxon>Bacilli</taxon>
        <taxon>Bacillales</taxon>
        <taxon>Paenibacillaceae</taxon>
        <taxon>Paenibacillus</taxon>
    </lineage>
</organism>
<dbReference type="Pfam" id="PF13416">
    <property type="entry name" value="SBP_bac_8"/>
    <property type="match status" value="1"/>
</dbReference>
<dbReference type="CDD" id="cd13585">
    <property type="entry name" value="PBP2_TMBP_like"/>
    <property type="match status" value="1"/>
</dbReference>
<sequence length="444" mass="49877">MKMLHFNRLMLVSFVLLLVWALSSLLLLDRVTVDSPKALASPKKIKVLIRTGTESTAMRQISQTFEADTGIQVEYIELGRDVYFTSVGTQLLAGTESFDIVSIPNTSIAQFAAVHAILPLDSFMNDKNLTDIQSFDVSDFLATYQYQDTTYALPTDISTHFLYYRSDLIPHPPETWDELFELAQTYTRSKNATSPTRWGLAMPAVVPEERSKIFASLLWSYGGDVLNEEDGNVLLDREESVQAGKYLEKLVQEKVVPQDLLSWDFTRTRDALIAGEIAMAAPYWNAAYPMIKQNSDPNKDAIKIALIPGTKDQFGHIKRVPFQHGWTLAINASSRNAVDAWKFLEYATGKRGGMIYAQQGGIPARRSILADPSFEETRPDFALILKSMDMAKIEPSISYYPAMVEIEERALAKIITSFAKPEISFKDAANELRQLSMKMNGKLK</sequence>
<proteinExistence type="predicted"/>
<accession>A0ABW9UI50</accession>
<name>A0ABW9UI50_9BACL</name>
<keyword evidence="2" id="KW-1185">Reference proteome</keyword>
<dbReference type="PANTHER" id="PTHR43649">
    <property type="entry name" value="ARABINOSE-BINDING PROTEIN-RELATED"/>
    <property type="match status" value="1"/>
</dbReference>
<dbReference type="EMBL" id="WSEM01000033">
    <property type="protein sequence ID" value="MVQ38915.1"/>
    <property type="molecule type" value="Genomic_DNA"/>
</dbReference>
<evidence type="ECO:0000313" key="1">
    <source>
        <dbReference type="EMBL" id="MVQ38915.1"/>
    </source>
</evidence>
<dbReference type="InterPro" id="IPR006059">
    <property type="entry name" value="SBP"/>
</dbReference>
<dbReference type="InterPro" id="IPR050490">
    <property type="entry name" value="Bact_solute-bd_prot1"/>
</dbReference>